<protein>
    <submittedName>
        <fullName evidence="1">Uncharacterized protein</fullName>
    </submittedName>
</protein>
<sequence>MLYLSNGKYAQVLFVKIYIFKKNKYGNKQEILFYIFRALSSKSYFF</sequence>
<dbReference type="EMBL" id="MN739280">
    <property type="protein sequence ID" value="QHS96870.1"/>
    <property type="molecule type" value="Genomic_DNA"/>
</dbReference>
<evidence type="ECO:0000313" key="1">
    <source>
        <dbReference type="EMBL" id="QHS96870.1"/>
    </source>
</evidence>
<accession>A0A6C0BXQ5</accession>
<proteinExistence type="predicted"/>
<name>A0A6C0BXQ5_9ZZZZ</name>
<dbReference type="AlphaFoldDB" id="A0A6C0BXQ5"/>
<reference evidence="1" key="1">
    <citation type="journal article" date="2020" name="Nature">
        <title>Giant virus diversity and host interactions through global metagenomics.</title>
        <authorList>
            <person name="Schulz F."/>
            <person name="Roux S."/>
            <person name="Paez-Espino D."/>
            <person name="Jungbluth S."/>
            <person name="Walsh D.A."/>
            <person name="Denef V.J."/>
            <person name="McMahon K.D."/>
            <person name="Konstantinidis K.T."/>
            <person name="Eloe-Fadrosh E.A."/>
            <person name="Kyrpides N.C."/>
            <person name="Woyke T."/>
        </authorList>
    </citation>
    <scope>NUCLEOTIDE SEQUENCE</scope>
    <source>
        <strain evidence="1">GVMAG-M-3300020166-5</strain>
    </source>
</reference>
<organism evidence="1">
    <name type="scientific">viral metagenome</name>
    <dbReference type="NCBI Taxonomy" id="1070528"/>
    <lineage>
        <taxon>unclassified sequences</taxon>
        <taxon>metagenomes</taxon>
        <taxon>organismal metagenomes</taxon>
    </lineage>
</organism>